<feature type="domain" description="NAD-dependent epimerase/dehydratase" evidence="2">
    <location>
        <begin position="3"/>
        <end position="225"/>
    </location>
</feature>
<dbReference type="PANTHER" id="PTHR11092">
    <property type="entry name" value="SUGAR NUCLEOTIDE EPIMERASE RELATED"/>
    <property type="match status" value="1"/>
</dbReference>
<dbReference type="EMBL" id="RQPJ01000008">
    <property type="protein sequence ID" value="RTE53056.1"/>
    <property type="molecule type" value="Genomic_DNA"/>
</dbReference>
<dbReference type="RefSeq" id="WP_126162788.1">
    <property type="nucleotide sequence ID" value="NZ_RQPJ01000008.1"/>
</dbReference>
<accession>A0A430K1V7</accession>
<organism evidence="4 5">
    <name type="scientific">Arenibacter aquaticus</name>
    <dbReference type="NCBI Taxonomy" id="2489054"/>
    <lineage>
        <taxon>Bacteria</taxon>
        <taxon>Pseudomonadati</taxon>
        <taxon>Bacteroidota</taxon>
        <taxon>Flavobacteriia</taxon>
        <taxon>Flavobacteriales</taxon>
        <taxon>Flavobacteriaceae</taxon>
        <taxon>Arenibacter</taxon>
    </lineage>
</organism>
<evidence type="ECO:0000259" key="2">
    <source>
        <dbReference type="Pfam" id="PF01370"/>
    </source>
</evidence>
<reference evidence="4 5" key="1">
    <citation type="submission" date="2018-11" db="EMBL/GenBank/DDBJ databases">
        <title>Arenibacter aquaticus sp.nov., a marine bacterium isolated from surface seawater in the South China Sea.</title>
        <authorList>
            <person name="Guo J."/>
            <person name="Sun J."/>
        </authorList>
    </citation>
    <scope>NUCLEOTIDE SEQUENCE [LARGE SCALE GENOMIC DNA]</scope>
    <source>
        <strain evidence="4 5">GUO666</strain>
    </source>
</reference>
<gene>
    <name evidence="4" type="ORF">EHW67_12815</name>
</gene>
<evidence type="ECO:0000313" key="4">
    <source>
        <dbReference type="EMBL" id="RTE53056.1"/>
    </source>
</evidence>
<dbReference type="InterPro" id="IPR001509">
    <property type="entry name" value="Epimerase_deHydtase"/>
</dbReference>
<dbReference type="Proteomes" id="UP000267585">
    <property type="component" value="Unassembled WGS sequence"/>
</dbReference>
<dbReference type="Pfam" id="PF01370">
    <property type="entry name" value="Epimerase"/>
    <property type="match status" value="1"/>
</dbReference>
<sequence>MKVLITGATGLVGSEIVNLCKQNNITVHYLTTRKGKIQSQEGYRGFYWNPDHNEIDMACFHGVTTVVNLAGASISKRWTRSNKKKIVDSRVKSLKTLRLGISKLKNHNINTIVSASAIGVYPNSLSNYYREAETGVDDSFLGKVVSIWEQEVDKFREINMQVAKIRIGLVMSDKGGALPQMAKPVKYYVGASLGAGNQWQSWIHIQDLARIFLHVATKELHGVYNAVAPNPVTNEKLTKEIAKVLGRPLLLPNVPRAILQMVLGDMSYILFASQRVSSKKIVETGFDFMYPNICRALENIFRDKENYNPSDTLYHKEYCS</sequence>
<keyword evidence="5" id="KW-1185">Reference proteome</keyword>
<dbReference type="NCBIfam" id="TIGR01777">
    <property type="entry name" value="yfcH"/>
    <property type="match status" value="1"/>
</dbReference>
<name>A0A430K1V7_9FLAO</name>
<dbReference type="Gene3D" id="3.40.50.720">
    <property type="entry name" value="NAD(P)-binding Rossmann-like Domain"/>
    <property type="match status" value="1"/>
</dbReference>
<comment type="caution">
    <text evidence="4">The sequence shown here is derived from an EMBL/GenBank/DDBJ whole genome shotgun (WGS) entry which is preliminary data.</text>
</comment>
<dbReference type="InterPro" id="IPR010099">
    <property type="entry name" value="SDR39U1"/>
</dbReference>
<dbReference type="PANTHER" id="PTHR11092:SF0">
    <property type="entry name" value="EPIMERASE FAMILY PROTEIN SDR39U1"/>
    <property type="match status" value="1"/>
</dbReference>
<dbReference type="OrthoDB" id="9801773at2"/>
<feature type="domain" description="DUF1731" evidence="3">
    <location>
        <begin position="254"/>
        <end position="300"/>
    </location>
</feature>
<evidence type="ECO:0000259" key="3">
    <source>
        <dbReference type="Pfam" id="PF08338"/>
    </source>
</evidence>
<protein>
    <submittedName>
        <fullName evidence="4">TIGR01777 family protein</fullName>
    </submittedName>
</protein>
<dbReference type="InterPro" id="IPR036291">
    <property type="entry name" value="NAD(P)-bd_dom_sf"/>
</dbReference>
<dbReference type="Pfam" id="PF08338">
    <property type="entry name" value="DUF1731"/>
    <property type="match status" value="1"/>
</dbReference>
<evidence type="ECO:0000313" key="5">
    <source>
        <dbReference type="Proteomes" id="UP000267585"/>
    </source>
</evidence>
<dbReference type="SUPFAM" id="SSF51735">
    <property type="entry name" value="NAD(P)-binding Rossmann-fold domains"/>
    <property type="match status" value="1"/>
</dbReference>
<proteinExistence type="inferred from homology"/>
<dbReference type="InterPro" id="IPR013549">
    <property type="entry name" value="DUF1731"/>
</dbReference>
<comment type="similarity">
    <text evidence="1">Belongs to the NAD(P)-dependent epimerase/dehydratase family. SDR39U1 subfamily.</text>
</comment>
<evidence type="ECO:0000256" key="1">
    <source>
        <dbReference type="ARBA" id="ARBA00009353"/>
    </source>
</evidence>
<dbReference type="AlphaFoldDB" id="A0A430K1V7"/>